<dbReference type="NCBIfam" id="TIGR00756">
    <property type="entry name" value="PPR"/>
    <property type="match status" value="3"/>
</dbReference>
<protein>
    <submittedName>
        <fullName evidence="4">Pentatricopeptide repeat-containing protein, mitochondrial</fullName>
    </submittedName>
</protein>
<evidence type="ECO:0000256" key="1">
    <source>
        <dbReference type="ARBA" id="ARBA00007626"/>
    </source>
</evidence>
<comment type="similarity">
    <text evidence="1">Belongs to the PPR family. P subfamily.</text>
</comment>
<dbReference type="AlphaFoldDB" id="A0AAX6DGU5"/>
<feature type="repeat" description="PPR" evidence="3">
    <location>
        <begin position="494"/>
        <end position="528"/>
    </location>
</feature>
<reference evidence="4" key="2">
    <citation type="submission" date="2023-04" db="EMBL/GenBank/DDBJ databases">
        <authorList>
            <person name="Bruccoleri R.E."/>
            <person name="Oakeley E.J."/>
            <person name="Faust A.-M."/>
            <person name="Dessus-Babus S."/>
            <person name="Altorfer M."/>
            <person name="Burckhardt D."/>
            <person name="Oertli M."/>
            <person name="Naumann U."/>
            <person name="Petersen F."/>
            <person name="Wong J."/>
        </authorList>
    </citation>
    <scope>NUCLEOTIDE SEQUENCE</scope>
    <source>
        <strain evidence="4">GSM-AAB239-AS_SAM_17_03QT</strain>
        <tissue evidence="4">Leaf</tissue>
    </source>
</reference>
<dbReference type="InterPro" id="IPR050667">
    <property type="entry name" value="PPR-containing_protein"/>
</dbReference>
<dbReference type="PROSITE" id="PS51375">
    <property type="entry name" value="PPR"/>
    <property type="match status" value="5"/>
</dbReference>
<gene>
    <name evidence="4" type="ORF">M6B38_246235</name>
</gene>
<name>A0AAX6DGU5_IRIPA</name>
<dbReference type="Proteomes" id="UP001140949">
    <property type="component" value="Unassembled WGS sequence"/>
</dbReference>
<dbReference type="PANTHER" id="PTHR47939:SF10">
    <property type="entry name" value="PENTACOTRIPEPTIDE-REPEAT REGION OF PRORP DOMAIN-CONTAINING PROTEIN"/>
    <property type="match status" value="1"/>
</dbReference>
<dbReference type="InterPro" id="IPR002885">
    <property type="entry name" value="PPR_rpt"/>
</dbReference>
<proteinExistence type="inferred from homology"/>
<feature type="repeat" description="PPR" evidence="3">
    <location>
        <begin position="459"/>
        <end position="493"/>
    </location>
</feature>
<evidence type="ECO:0000256" key="2">
    <source>
        <dbReference type="ARBA" id="ARBA00022737"/>
    </source>
</evidence>
<feature type="repeat" description="PPR" evidence="3">
    <location>
        <begin position="389"/>
        <end position="423"/>
    </location>
</feature>
<dbReference type="SUPFAM" id="SSF81901">
    <property type="entry name" value="HCP-like"/>
    <property type="match status" value="1"/>
</dbReference>
<dbReference type="Gene3D" id="1.25.40.10">
    <property type="entry name" value="Tetratricopeptide repeat domain"/>
    <property type="match status" value="2"/>
</dbReference>
<reference evidence="4" key="1">
    <citation type="journal article" date="2023" name="GigaByte">
        <title>Genome assembly of the bearded iris, Iris pallida Lam.</title>
        <authorList>
            <person name="Bruccoleri R.E."/>
            <person name="Oakeley E.J."/>
            <person name="Faust A.M.E."/>
            <person name="Altorfer M."/>
            <person name="Dessus-Babus S."/>
            <person name="Burckhardt D."/>
            <person name="Oertli M."/>
            <person name="Naumann U."/>
            <person name="Petersen F."/>
            <person name="Wong J."/>
        </authorList>
    </citation>
    <scope>NUCLEOTIDE SEQUENCE</scope>
    <source>
        <strain evidence="4">GSM-AAB239-AS_SAM_17_03QT</strain>
    </source>
</reference>
<evidence type="ECO:0000313" key="5">
    <source>
        <dbReference type="Proteomes" id="UP001140949"/>
    </source>
</evidence>
<comment type="caution">
    <text evidence="4">The sequence shown here is derived from an EMBL/GenBank/DDBJ whole genome shotgun (WGS) entry which is preliminary data.</text>
</comment>
<dbReference type="InterPro" id="IPR011990">
    <property type="entry name" value="TPR-like_helical_dom_sf"/>
</dbReference>
<evidence type="ECO:0000256" key="3">
    <source>
        <dbReference type="PROSITE-ProRule" id="PRU00708"/>
    </source>
</evidence>
<dbReference type="PANTHER" id="PTHR47939">
    <property type="entry name" value="MEMBRANE-ASSOCIATED SALT-INDUCIBLE PROTEIN-LIKE"/>
    <property type="match status" value="1"/>
</dbReference>
<feature type="repeat" description="PPR" evidence="3">
    <location>
        <begin position="424"/>
        <end position="458"/>
    </location>
</feature>
<dbReference type="Pfam" id="PF01535">
    <property type="entry name" value="PPR"/>
    <property type="match status" value="1"/>
</dbReference>
<accession>A0AAX6DGU5</accession>
<evidence type="ECO:0000313" key="4">
    <source>
        <dbReference type="EMBL" id="KAJ6791003.1"/>
    </source>
</evidence>
<dbReference type="EMBL" id="JANAVB010044815">
    <property type="protein sequence ID" value="KAJ6791003.1"/>
    <property type="molecule type" value="Genomic_DNA"/>
</dbReference>
<feature type="repeat" description="PPR" evidence="3">
    <location>
        <begin position="529"/>
        <end position="564"/>
    </location>
</feature>
<organism evidence="4 5">
    <name type="scientific">Iris pallida</name>
    <name type="common">Sweet iris</name>
    <dbReference type="NCBI Taxonomy" id="29817"/>
    <lineage>
        <taxon>Eukaryota</taxon>
        <taxon>Viridiplantae</taxon>
        <taxon>Streptophyta</taxon>
        <taxon>Embryophyta</taxon>
        <taxon>Tracheophyta</taxon>
        <taxon>Spermatophyta</taxon>
        <taxon>Magnoliopsida</taxon>
        <taxon>Liliopsida</taxon>
        <taxon>Asparagales</taxon>
        <taxon>Iridaceae</taxon>
        <taxon>Iridoideae</taxon>
        <taxon>Irideae</taxon>
        <taxon>Iris</taxon>
    </lineage>
</organism>
<keyword evidence="5" id="KW-1185">Reference proteome</keyword>
<dbReference type="Pfam" id="PF13041">
    <property type="entry name" value="PPR_2"/>
    <property type="match status" value="2"/>
</dbReference>
<keyword evidence="2" id="KW-0677">Repeat</keyword>
<sequence>MWSSKARARALILLRSLRSRHPPINPQVPSKTLTLIPPSSSPKPRFFFSSPSSQWPSVGKDSEIYGISDSNSPLPEDGDEKVGIFGGIEEENILPEDGDEKVEIFGGDEKVEIFGGDDKADIFGGIEEENAPEIDPEQVESVVSILHGSSSADSIGLSLDKLLLQQHLSLSEEFVARVIEALPDDAGADCLIGFFKWVLKNEESSAKNPRTVGLLVRSVRNSMQLTKMEAYALWDLVKELGKEKGLLNTEILNELIAMFWKLEKGKAGLEVFSMFDEFGCHADGNTYYYTIEALGKRSLFDDGWGVCKKMLDSGNLPDGSRIGRIVKFLCRGKKAKEAHLVYSMAKEKNISQLTPSLDPLVRGLSACDETVPLALELLEDYPKGANKYANRIFGSVVKGLCRIKNVQEAKELLLRMASSGPPPGSAVFNFVITSLSKEGEMEDAVALVKLMESKGLRPDVYTYTVVMSGFAKGGLLDEAYKIYTEAKKRHGKLSPATYHVLIRGYCKMEDYKKALECMDVMKQDGVQPNTDEYDKMIQTLCLKALDWRNAEKLLEEMKESGLYLKGTTRSLIAAVKELEEEAAQEEGVIPA</sequence>